<reference evidence="2 3" key="1">
    <citation type="submission" date="2018-10" db="EMBL/GenBank/DDBJ databases">
        <title>Comparative analysis of microorganisms from saline springs in Andes Mountain Range, Colombia.</title>
        <authorList>
            <person name="Rubin E."/>
        </authorList>
    </citation>
    <scope>NUCLEOTIDE SEQUENCE [LARGE SCALE GENOMIC DNA]</scope>
    <source>
        <strain evidence="2 3">USBA 36</strain>
    </source>
</reference>
<organism evidence="2 3">
    <name type="scientific">Oceanibaculum indicum</name>
    <dbReference type="NCBI Taxonomy" id="526216"/>
    <lineage>
        <taxon>Bacteria</taxon>
        <taxon>Pseudomonadati</taxon>
        <taxon>Pseudomonadota</taxon>
        <taxon>Alphaproteobacteria</taxon>
        <taxon>Rhodospirillales</taxon>
        <taxon>Oceanibaculaceae</taxon>
        <taxon>Oceanibaculum</taxon>
    </lineage>
</organism>
<sequence length="253" mass="28874">MGLTGAMTAEHDEADATDSGALLQGLLSSHRAILQMEVGVERFRAMNTLFDETRQAIRTVESRITKLSQERNSYRDEIAFIRRHQARLTTLRGYLSGTYRSPDRVIANLDGFALNHPPSKLKVMFKDPDRLGIVRGASFLGLIKSGERKEAVDNYNKNVLKALDGMISDHRAYLHSIATDWQQKQDETNRLMDETTEVKKTLGIFLKELQVEHVRIGKQMLPVHIEQLQSSEKKLVEWLQNQKESEVATRLEE</sequence>
<dbReference type="EMBL" id="RBIG01000001">
    <property type="protein sequence ID" value="RKQ73535.1"/>
    <property type="molecule type" value="Genomic_DNA"/>
</dbReference>
<accession>A0A420WRL3</accession>
<keyword evidence="1" id="KW-0175">Coiled coil</keyword>
<evidence type="ECO:0000256" key="1">
    <source>
        <dbReference type="SAM" id="Coils"/>
    </source>
</evidence>
<dbReference type="AlphaFoldDB" id="A0A420WRL3"/>
<name>A0A420WRL3_9PROT</name>
<gene>
    <name evidence="2" type="ORF">BCL74_1324</name>
</gene>
<dbReference type="Proteomes" id="UP000277424">
    <property type="component" value="Unassembled WGS sequence"/>
</dbReference>
<protein>
    <submittedName>
        <fullName evidence="2">Uncharacterized protein</fullName>
    </submittedName>
</protein>
<evidence type="ECO:0000313" key="3">
    <source>
        <dbReference type="Proteomes" id="UP000277424"/>
    </source>
</evidence>
<comment type="caution">
    <text evidence="2">The sequence shown here is derived from an EMBL/GenBank/DDBJ whole genome shotgun (WGS) entry which is preliminary data.</text>
</comment>
<proteinExistence type="predicted"/>
<feature type="coiled-coil region" evidence="1">
    <location>
        <begin position="50"/>
        <end position="77"/>
    </location>
</feature>
<evidence type="ECO:0000313" key="2">
    <source>
        <dbReference type="EMBL" id="RKQ73535.1"/>
    </source>
</evidence>